<evidence type="ECO:0000313" key="3">
    <source>
        <dbReference type="Proteomes" id="UP001161247"/>
    </source>
</evidence>
<evidence type="ECO:0000256" key="1">
    <source>
        <dbReference type="SAM" id="MobiDB-lite"/>
    </source>
</evidence>
<feature type="compositionally biased region" description="Polar residues" evidence="1">
    <location>
        <begin position="471"/>
        <end position="490"/>
    </location>
</feature>
<keyword evidence="3" id="KW-1185">Reference proteome</keyword>
<gene>
    <name evidence="2" type="ORF">OLC1_LOCUS5419</name>
</gene>
<dbReference type="InterPro" id="IPR039619">
    <property type="entry name" value="MAKR2/5"/>
</dbReference>
<dbReference type="Proteomes" id="UP001161247">
    <property type="component" value="Chromosome 2"/>
</dbReference>
<feature type="region of interest" description="Disordered" evidence="1">
    <location>
        <begin position="465"/>
        <end position="490"/>
    </location>
</feature>
<proteinExistence type="predicted"/>
<feature type="compositionally biased region" description="Acidic residues" evidence="1">
    <location>
        <begin position="124"/>
        <end position="135"/>
    </location>
</feature>
<feature type="region of interest" description="Disordered" evidence="1">
    <location>
        <begin position="416"/>
        <end position="439"/>
    </location>
</feature>
<feature type="compositionally biased region" description="Polar residues" evidence="1">
    <location>
        <begin position="161"/>
        <end position="176"/>
    </location>
</feature>
<dbReference type="PANTHER" id="PTHR33929:SF1">
    <property type="entry name" value="MEMBRANE-ASSOCIATED KINASE REGULATOR 2-RELATED"/>
    <property type="match status" value="1"/>
</dbReference>
<feature type="compositionally biased region" description="Polar residues" evidence="1">
    <location>
        <begin position="267"/>
        <end position="282"/>
    </location>
</feature>
<feature type="compositionally biased region" description="Polar residues" evidence="1">
    <location>
        <begin position="299"/>
        <end position="308"/>
    </location>
</feature>
<sequence>MEAFSLLKYWRGGGGVFTRDAVCNQSSSSFSSSGSTTIVTTVTPNSSSSSDSDDEGNDDGPFFDLEFTLPDDDDDEKDSGHNRAKNQLAESDVAVMAPQVVVLRESGSRDCNVDEKEFSGEGDVSNEDDDDDDQNDGAAEINFTISSCSTGDPNDSAVFPTGSSSDPVNAAASETTPKFPVPSILKSATKFRVQMLKFNKSKKPTKSEARGKKTLQKEEQAELKEKRAAGSEDPKPNNTNNKLLTVKLKVEEVLPLVSLLFSRDHSNSSANSKGLISNSNSKTNKRNGFEIDGDITDFSGENNATSSSSEDEKKFAKELMNKYLKKVKPLYVRVSKRYGDKLRFSGQLGSALKSATVPPPDCAQKPPLPVVEASEEGTVAEEEGAVTNNNVLLKGQKQGNLQAGLRVVCKHLGKSRSASASAPAPGPGPAAGTESSRRRDDSLLLQQDGIQSAIMHCKRSFNASRDMEGTLLSTRSVRISSSDPSKKIQS</sequence>
<organism evidence="2 3">
    <name type="scientific">Oldenlandia corymbosa var. corymbosa</name>
    <dbReference type="NCBI Taxonomy" id="529605"/>
    <lineage>
        <taxon>Eukaryota</taxon>
        <taxon>Viridiplantae</taxon>
        <taxon>Streptophyta</taxon>
        <taxon>Embryophyta</taxon>
        <taxon>Tracheophyta</taxon>
        <taxon>Spermatophyta</taxon>
        <taxon>Magnoliopsida</taxon>
        <taxon>eudicotyledons</taxon>
        <taxon>Gunneridae</taxon>
        <taxon>Pentapetalae</taxon>
        <taxon>asterids</taxon>
        <taxon>lamiids</taxon>
        <taxon>Gentianales</taxon>
        <taxon>Rubiaceae</taxon>
        <taxon>Rubioideae</taxon>
        <taxon>Spermacoceae</taxon>
        <taxon>Hedyotis-Oldenlandia complex</taxon>
        <taxon>Oldenlandia</taxon>
    </lineage>
</organism>
<dbReference type="EMBL" id="OX459119">
    <property type="protein sequence ID" value="CAI9094198.1"/>
    <property type="molecule type" value="Genomic_DNA"/>
</dbReference>
<dbReference type="AlphaFoldDB" id="A0AAV1CHT6"/>
<protein>
    <submittedName>
        <fullName evidence="2">OLC1v1029892C1</fullName>
    </submittedName>
</protein>
<feature type="region of interest" description="Disordered" evidence="1">
    <location>
        <begin position="196"/>
        <end position="243"/>
    </location>
</feature>
<evidence type="ECO:0000313" key="2">
    <source>
        <dbReference type="EMBL" id="CAI9094198.1"/>
    </source>
</evidence>
<feature type="region of interest" description="Disordered" evidence="1">
    <location>
        <begin position="265"/>
        <end position="310"/>
    </location>
</feature>
<feature type="compositionally biased region" description="Polar residues" evidence="1">
    <location>
        <begin position="143"/>
        <end position="153"/>
    </location>
</feature>
<feature type="compositionally biased region" description="Low complexity" evidence="1">
    <location>
        <begin position="27"/>
        <end position="50"/>
    </location>
</feature>
<feature type="region of interest" description="Disordered" evidence="1">
    <location>
        <begin position="27"/>
        <end position="182"/>
    </location>
</feature>
<dbReference type="GO" id="GO:0005886">
    <property type="term" value="C:plasma membrane"/>
    <property type="evidence" value="ECO:0007669"/>
    <property type="project" value="InterPro"/>
</dbReference>
<name>A0AAV1CHT6_OLDCO</name>
<feature type="compositionally biased region" description="Basic and acidic residues" evidence="1">
    <location>
        <begin position="106"/>
        <end position="119"/>
    </location>
</feature>
<accession>A0AAV1CHT6</accession>
<reference evidence="2" key="1">
    <citation type="submission" date="2023-03" db="EMBL/GenBank/DDBJ databases">
        <authorList>
            <person name="Julca I."/>
        </authorList>
    </citation>
    <scope>NUCLEOTIDE SEQUENCE</scope>
</reference>
<dbReference type="PANTHER" id="PTHR33929">
    <property type="entry name" value="MEMBRANE-ASSOCIATED KINASE REGULATOR 2-RELATED"/>
    <property type="match status" value="1"/>
</dbReference>
<feature type="compositionally biased region" description="Basic and acidic residues" evidence="1">
    <location>
        <begin position="205"/>
        <end position="235"/>
    </location>
</feature>